<keyword evidence="3" id="KW-0031">Aminopeptidase</keyword>
<feature type="domain" description="Peptidase M24" evidence="1">
    <location>
        <begin position="217"/>
        <end position="400"/>
    </location>
</feature>
<reference evidence="3 4" key="1">
    <citation type="submission" date="2016-10" db="EMBL/GenBank/DDBJ databases">
        <authorList>
            <person name="Varghese N."/>
            <person name="Submissions S."/>
        </authorList>
    </citation>
    <scope>NUCLEOTIDE SEQUENCE [LARGE SCALE GENOMIC DNA]</scope>
    <source>
        <strain evidence="3 4">DSM 21619</strain>
    </source>
</reference>
<dbReference type="InterPro" id="IPR036005">
    <property type="entry name" value="Creatinase/aminopeptidase-like"/>
</dbReference>
<dbReference type="Gene3D" id="3.90.230.10">
    <property type="entry name" value="Creatinase/methionine aminopeptidase superfamily"/>
    <property type="match status" value="1"/>
</dbReference>
<accession>A0AAX2E999</accession>
<evidence type="ECO:0000313" key="3">
    <source>
        <dbReference type="EMBL" id="SEM47467.1"/>
    </source>
</evidence>
<dbReference type="InterPro" id="IPR029149">
    <property type="entry name" value="Creatin/AminoP/Spt16_N"/>
</dbReference>
<proteinExistence type="predicted"/>
<comment type="caution">
    <text evidence="3">The sequence shown here is derived from an EMBL/GenBank/DDBJ whole genome shotgun (WGS) entry which is preliminary data.</text>
</comment>
<dbReference type="EMBL" id="FOCD01000001">
    <property type="protein sequence ID" value="SEM47467.1"/>
    <property type="molecule type" value="Genomic_DNA"/>
</dbReference>
<dbReference type="Pfam" id="PF00557">
    <property type="entry name" value="Peptidase_M24"/>
    <property type="match status" value="1"/>
</dbReference>
<dbReference type="CDD" id="cd01066">
    <property type="entry name" value="APP_MetAP"/>
    <property type="match status" value="1"/>
</dbReference>
<evidence type="ECO:0000259" key="1">
    <source>
        <dbReference type="Pfam" id="PF00557"/>
    </source>
</evidence>
<name>A0AAX2E999_9BACI</name>
<dbReference type="InterPro" id="IPR000587">
    <property type="entry name" value="Creatinase_N"/>
</dbReference>
<dbReference type="GO" id="GO:0004177">
    <property type="term" value="F:aminopeptidase activity"/>
    <property type="evidence" value="ECO:0007669"/>
    <property type="project" value="UniProtKB-KW"/>
</dbReference>
<dbReference type="InterPro" id="IPR000994">
    <property type="entry name" value="Pept_M24"/>
</dbReference>
<feature type="domain" description="Creatinase N-terminal" evidence="2">
    <location>
        <begin position="37"/>
        <end position="160"/>
    </location>
</feature>
<dbReference type="AlphaFoldDB" id="A0AAX2E999"/>
<dbReference type="Proteomes" id="UP000199735">
    <property type="component" value="Unassembled WGS sequence"/>
</dbReference>
<dbReference type="Gene3D" id="3.40.350.10">
    <property type="entry name" value="Creatinase/prolidase N-terminal domain"/>
    <property type="match status" value="1"/>
</dbReference>
<keyword evidence="3" id="KW-0378">Hydrolase</keyword>
<evidence type="ECO:0000313" key="4">
    <source>
        <dbReference type="Proteomes" id="UP000199735"/>
    </source>
</evidence>
<dbReference type="Pfam" id="PF01321">
    <property type="entry name" value="Creatinase_N"/>
    <property type="match status" value="1"/>
</dbReference>
<dbReference type="SUPFAM" id="SSF55920">
    <property type="entry name" value="Creatinase/aminopeptidase"/>
    <property type="match status" value="1"/>
</dbReference>
<organism evidence="3 4">
    <name type="scientific">Terribacillus saccharophilus</name>
    <dbReference type="NCBI Taxonomy" id="361277"/>
    <lineage>
        <taxon>Bacteria</taxon>
        <taxon>Bacillati</taxon>
        <taxon>Bacillota</taxon>
        <taxon>Bacilli</taxon>
        <taxon>Bacillales</taxon>
        <taxon>Bacillaceae</taxon>
        <taxon>Terribacillus</taxon>
    </lineage>
</organism>
<gene>
    <name evidence="3" type="ORF">SAMN04489762_0159</name>
</gene>
<sequence>MNNYIERISYKEVLAPTETSAESPVDLIDETIQLHKEKIIAQMKNANLDVLFVYGDREHGTNFGYLTGFEPRFEEALLALHSNGSAYLLLGNESLRMKQYSRIEAEAIQVPYFSLPNQPMQTDKTLAELIASAGVKEGMRVGIAGWKMFTSSYEDNQQLFDTPYFIVNAVKELVKDTGNVLNATSLFIHPGTGARTLMNANEIAHYEFGASLASSRILRVLDKLEPGKTEMELADGLAAYGQPNNVQTICATGDRFTNAVVAPRAKKVELGDKFSVTVGYRGGLTNRSAYVVSSAEELPTDVSDYIDTVAKPYYAASVAWYENVRIGMTGGEMYELIESVLPKSKYGWKLNPGHLTAGEEWMSSPIYPNSEIQLASGMMLQLDIIPSIPGYGGANAEDGIALADEELRAELSAHYPELWGRIQTRREYMINTLGIQLHPEVLPMSTINGYYRPYLLNKEYAFTVDQQ</sequence>
<keyword evidence="3" id="KW-0645">Protease</keyword>
<protein>
    <submittedName>
        <fullName evidence="3">Xaa-Pro aminopeptidase</fullName>
    </submittedName>
</protein>
<dbReference type="RefSeq" id="WP_093879441.1">
    <property type="nucleotide sequence ID" value="NZ_FOCD01000001.1"/>
</dbReference>
<evidence type="ECO:0000259" key="2">
    <source>
        <dbReference type="Pfam" id="PF01321"/>
    </source>
</evidence>